<reference evidence="8" key="1">
    <citation type="submission" date="2020-04" db="EMBL/GenBank/DDBJ databases">
        <authorList>
            <person name="Zhang T."/>
        </authorList>
    </citation>
    <scope>NUCLEOTIDE SEQUENCE</scope>
    <source>
        <strain evidence="8">HKST-UBA80</strain>
    </source>
</reference>
<comment type="similarity">
    <text evidence="5 6">Belongs to the FtsA/MreB family.</text>
</comment>
<dbReference type="InterPro" id="IPR003494">
    <property type="entry name" value="SHS2_FtsA"/>
</dbReference>
<feature type="domain" description="SHS2" evidence="7">
    <location>
        <begin position="7"/>
        <end position="195"/>
    </location>
</feature>
<protein>
    <recommendedName>
        <fullName evidence="5 6">Cell division protein FtsA</fullName>
    </recommendedName>
</protein>
<dbReference type="EMBL" id="JAGQNY010000003">
    <property type="protein sequence ID" value="MCA9301943.1"/>
    <property type="molecule type" value="Genomic_DNA"/>
</dbReference>
<name>A0A955E1S3_UNCKA</name>
<comment type="function">
    <text evidence="5 6">Cell division protein that is involved in the assembly of the Z ring. May serve as a membrane anchor for the Z ring.</text>
</comment>
<dbReference type="Gene3D" id="3.30.420.40">
    <property type="match status" value="2"/>
</dbReference>
<dbReference type="PANTHER" id="PTHR32432:SF4">
    <property type="entry name" value="CELL DIVISION PROTEIN FTSA"/>
    <property type="match status" value="1"/>
</dbReference>
<dbReference type="PIRSF" id="PIRSF003101">
    <property type="entry name" value="FtsA"/>
    <property type="match status" value="1"/>
</dbReference>
<evidence type="ECO:0000256" key="1">
    <source>
        <dbReference type="ARBA" id="ARBA00022475"/>
    </source>
</evidence>
<dbReference type="PANTHER" id="PTHR32432">
    <property type="entry name" value="CELL DIVISION PROTEIN FTSA-RELATED"/>
    <property type="match status" value="1"/>
</dbReference>
<dbReference type="AlphaFoldDB" id="A0A955E1S3"/>
<dbReference type="Proteomes" id="UP000714817">
    <property type="component" value="Unassembled WGS sequence"/>
</dbReference>
<dbReference type="InterPro" id="IPR020823">
    <property type="entry name" value="Cell_div_FtsA"/>
</dbReference>
<comment type="subcellular location">
    <subcellularLocation>
        <location evidence="5">Cell membrane</location>
        <topology evidence="5">Peripheral membrane protein</topology>
        <orientation evidence="5">Cytoplasmic side</orientation>
    </subcellularLocation>
    <text evidence="5">Localizes to the Z ring in an FtsZ-dependent manner. Targeted to the membrane through a conserved C-terminal amphipathic helix.</text>
</comment>
<accession>A0A955E1S3</accession>
<evidence type="ECO:0000313" key="9">
    <source>
        <dbReference type="Proteomes" id="UP000714817"/>
    </source>
</evidence>
<keyword evidence="2 5" id="KW-0132">Cell division</keyword>
<dbReference type="Gene3D" id="3.30.1490.110">
    <property type="match status" value="1"/>
</dbReference>
<dbReference type="Pfam" id="PF02491">
    <property type="entry name" value="SHS2_FTSA"/>
    <property type="match status" value="1"/>
</dbReference>
<evidence type="ECO:0000256" key="2">
    <source>
        <dbReference type="ARBA" id="ARBA00022618"/>
    </source>
</evidence>
<dbReference type="SUPFAM" id="SSF53067">
    <property type="entry name" value="Actin-like ATPase domain"/>
    <property type="match status" value="2"/>
</dbReference>
<dbReference type="Pfam" id="PF14450">
    <property type="entry name" value="FtsA"/>
    <property type="match status" value="2"/>
</dbReference>
<dbReference type="GO" id="GO:0043093">
    <property type="term" value="P:FtsZ-dependent cytokinesis"/>
    <property type="evidence" value="ECO:0007669"/>
    <property type="project" value="UniProtKB-UniRule"/>
</dbReference>
<dbReference type="GO" id="GO:0032153">
    <property type="term" value="C:cell division site"/>
    <property type="evidence" value="ECO:0007669"/>
    <property type="project" value="UniProtKB-UniRule"/>
</dbReference>
<reference evidence="8" key="2">
    <citation type="journal article" date="2021" name="Microbiome">
        <title>Successional dynamics and alternative stable states in a saline activated sludge microbial community over 9 years.</title>
        <authorList>
            <person name="Wang Y."/>
            <person name="Ye J."/>
            <person name="Ju F."/>
            <person name="Liu L."/>
            <person name="Boyd J.A."/>
            <person name="Deng Y."/>
            <person name="Parks D.H."/>
            <person name="Jiang X."/>
            <person name="Yin X."/>
            <person name="Woodcroft B.J."/>
            <person name="Tyson G.W."/>
            <person name="Hugenholtz P."/>
            <person name="Polz M.F."/>
            <person name="Zhang T."/>
        </authorList>
    </citation>
    <scope>NUCLEOTIDE SEQUENCE</scope>
    <source>
        <strain evidence="8">HKST-UBA80</strain>
    </source>
</reference>
<gene>
    <name evidence="5 8" type="primary">ftsA</name>
    <name evidence="8" type="ORF">KDA10_01065</name>
</gene>
<dbReference type="InterPro" id="IPR050696">
    <property type="entry name" value="FtsA/MreB"/>
</dbReference>
<keyword evidence="4 5" id="KW-0131">Cell cycle</keyword>
<dbReference type="HAMAP" id="MF_02033">
    <property type="entry name" value="FtsA"/>
    <property type="match status" value="1"/>
</dbReference>
<evidence type="ECO:0000256" key="6">
    <source>
        <dbReference type="PIRNR" id="PIRNR003101"/>
    </source>
</evidence>
<evidence type="ECO:0000259" key="7">
    <source>
        <dbReference type="SMART" id="SM00842"/>
    </source>
</evidence>
<dbReference type="CDD" id="cd24048">
    <property type="entry name" value="ASKHA_NBD_FtsA"/>
    <property type="match status" value="1"/>
</dbReference>
<evidence type="ECO:0000256" key="5">
    <source>
        <dbReference type="HAMAP-Rule" id="MF_02033"/>
    </source>
</evidence>
<dbReference type="SMART" id="SM00842">
    <property type="entry name" value="FtsA"/>
    <property type="match status" value="1"/>
</dbReference>
<evidence type="ECO:0000256" key="3">
    <source>
        <dbReference type="ARBA" id="ARBA00023136"/>
    </source>
</evidence>
<keyword evidence="3 5" id="KW-0472">Membrane</keyword>
<evidence type="ECO:0000313" key="8">
    <source>
        <dbReference type="EMBL" id="MCA9301943.1"/>
    </source>
</evidence>
<evidence type="ECO:0000256" key="4">
    <source>
        <dbReference type="ARBA" id="ARBA00023306"/>
    </source>
</evidence>
<dbReference type="NCBIfam" id="TIGR01174">
    <property type="entry name" value="ftsA"/>
    <property type="match status" value="1"/>
</dbReference>
<dbReference type="InterPro" id="IPR043129">
    <property type="entry name" value="ATPase_NBD"/>
</dbReference>
<comment type="subunit">
    <text evidence="5">Self-interacts. Interacts with FtsZ.</text>
</comment>
<dbReference type="GO" id="GO:0009898">
    <property type="term" value="C:cytoplasmic side of plasma membrane"/>
    <property type="evidence" value="ECO:0007669"/>
    <property type="project" value="UniProtKB-UniRule"/>
</dbReference>
<organism evidence="8 9">
    <name type="scientific">candidate division WWE3 bacterium</name>
    <dbReference type="NCBI Taxonomy" id="2053526"/>
    <lineage>
        <taxon>Bacteria</taxon>
        <taxon>Katanobacteria</taxon>
    </lineage>
</organism>
<sequence length="417" mass="44205">MPKERIITGIDIGSSKVSTIIASLNNGRLSVIGVSGSVPSKGITKGNVSDIDDTVESISKSIERAERMAGVSISSAFITLNGSHIKTQNSHGVVAISNPNSEINEYDIARVTDAARAVTLPSSEEIIHVIPRDFKVDSQEGVKNPERMSGVRLEVETHIIYGLASAIKNLTKCVQQVSIDVTALVFTALAASEATLTDTERELGTLLIDIGGGTTSVIAFNDGSPIFSSVLPIGAKHITHDLAIGLRTRLEEAEKIKLKLSGPDNSQMSISSSEESDYLDVSEFGLDEHSIPKKFLYEVIDARLNEIFKLIALEIEKAGLTARLPAGAVLTGGGALTANIEKTAKKALRMPVRIGVPRGLTGLIEEIQGPAFSASVGSVLYGLSMLNNKDGFSPEPSRGGFAAPAKGFIEKLKSFLP</sequence>
<comment type="caution">
    <text evidence="8">The sequence shown here is derived from an EMBL/GenBank/DDBJ whole genome shotgun (WGS) entry which is preliminary data.</text>
</comment>
<proteinExistence type="inferred from homology"/>
<keyword evidence="1 5" id="KW-1003">Cell membrane</keyword>